<keyword evidence="1" id="KW-0472">Membrane</keyword>
<keyword evidence="3" id="KW-1185">Reference proteome</keyword>
<feature type="transmembrane region" description="Helical" evidence="1">
    <location>
        <begin position="146"/>
        <end position="167"/>
    </location>
</feature>
<keyword evidence="1" id="KW-0812">Transmembrane</keyword>
<evidence type="ECO:0000256" key="1">
    <source>
        <dbReference type="SAM" id="Phobius"/>
    </source>
</evidence>
<comment type="caution">
    <text evidence="2">The sequence shown here is derived from an EMBL/GenBank/DDBJ whole genome shotgun (WGS) entry which is preliminary data.</text>
</comment>
<feature type="transmembrane region" description="Helical" evidence="1">
    <location>
        <begin position="88"/>
        <end position="107"/>
    </location>
</feature>
<gene>
    <name evidence="2" type="ORF">B0J12DRAFT_447574</name>
</gene>
<sequence length="202" mass="21949">MLVGHRVSPLPMAGATGRGETPISMAWNLWALRGGEVRWVQLHVRPRQRGHSQQAALLSPLDMPRLPVVALLIMPYRLDGASEGKGRGCLATGVVVVVVMLCALGAVDDLRWRLPFGYPAIDCPRLVSGTVPRFPGLMRFRLLLVAWHRVLCAAIGLHVGCYENLVARVLSARAARKYGFGTLGVGLAEVRDRTAVLCLKQG</sequence>
<protein>
    <submittedName>
        <fullName evidence="2">Uncharacterized protein</fullName>
    </submittedName>
</protein>
<evidence type="ECO:0000313" key="3">
    <source>
        <dbReference type="Proteomes" id="UP000774617"/>
    </source>
</evidence>
<evidence type="ECO:0000313" key="2">
    <source>
        <dbReference type="EMBL" id="KAH7054205.1"/>
    </source>
</evidence>
<dbReference type="Proteomes" id="UP000774617">
    <property type="component" value="Unassembled WGS sequence"/>
</dbReference>
<proteinExistence type="predicted"/>
<accession>A0ABQ8GF09</accession>
<dbReference type="EMBL" id="JAGTJR010000009">
    <property type="protein sequence ID" value="KAH7054205.1"/>
    <property type="molecule type" value="Genomic_DNA"/>
</dbReference>
<reference evidence="2 3" key="1">
    <citation type="journal article" date="2021" name="Nat. Commun.">
        <title>Genetic determinants of endophytism in the Arabidopsis root mycobiome.</title>
        <authorList>
            <person name="Mesny F."/>
            <person name="Miyauchi S."/>
            <person name="Thiergart T."/>
            <person name="Pickel B."/>
            <person name="Atanasova L."/>
            <person name="Karlsson M."/>
            <person name="Huettel B."/>
            <person name="Barry K.W."/>
            <person name="Haridas S."/>
            <person name="Chen C."/>
            <person name="Bauer D."/>
            <person name="Andreopoulos W."/>
            <person name="Pangilinan J."/>
            <person name="LaButti K."/>
            <person name="Riley R."/>
            <person name="Lipzen A."/>
            <person name="Clum A."/>
            <person name="Drula E."/>
            <person name="Henrissat B."/>
            <person name="Kohler A."/>
            <person name="Grigoriev I.V."/>
            <person name="Martin F.M."/>
            <person name="Hacquard S."/>
        </authorList>
    </citation>
    <scope>NUCLEOTIDE SEQUENCE [LARGE SCALE GENOMIC DNA]</scope>
    <source>
        <strain evidence="2 3">MPI-SDFR-AT-0080</strain>
    </source>
</reference>
<name>A0ABQ8GF09_9PEZI</name>
<keyword evidence="1" id="KW-1133">Transmembrane helix</keyword>
<organism evidence="2 3">
    <name type="scientific">Macrophomina phaseolina</name>
    <dbReference type="NCBI Taxonomy" id="35725"/>
    <lineage>
        <taxon>Eukaryota</taxon>
        <taxon>Fungi</taxon>
        <taxon>Dikarya</taxon>
        <taxon>Ascomycota</taxon>
        <taxon>Pezizomycotina</taxon>
        <taxon>Dothideomycetes</taxon>
        <taxon>Dothideomycetes incertae sedis</taxon>
        <taxon>Botryosphaeriales</taxon>
        <taxon>Botryosphaeriaceae</taxon>
        <taxon>Macrophomina</taxon>
    </lineage>
</organism>